<protein>
    <recommendedName>
        <fullName evidence="5">Gamma-tubulin complex component</fullName>
    </recommendedName>
</protein>
<dbReference type="WBParaSite" id="ACRNAN_scaffold12544.g18384.t1">
    <property type="protein sequence ID" value="ACRNAN_scaffold12544.g18384.t1"/>
    <property type="gene ID" value="ACRNAN_scaffold12544.g18384"/>
</dbReference>
<dbReference type="GO" id="GO:0000278">
    <property type="term" value="P:mitotic cell cycle"/>
    <property type="evidence" value="ECO:0007669"/>
    <property type="project" value="TreeGrafter"/>
</dbReference>
<dbReference type="InterPro" id="IPR007259">
    <property type="entry name" value="GCP"/>
</dbReference>
<comment type="similarity">
    <text evidence="1 5">Belongs to the TUBGCP family.</text>
</comment>
<dbReference type="Pfam" id="PF17681">
    <property type="entry name" value="GCP_N_terminal"/>
    <property type="match status" value="1"/>
</dbReference>
<dbReference type="GO" id="GO:0051321">
    <property type="term" value="P:meiotic cell cycle"/>
    <property type="evidence" value="ECO:0007669"/>
    <property type="project" value="TreeGrafter"/>
</dbReference>
<proteinExistence type="inferred from homology"/>
<dbReference type="Proteomes" id="UP000887540">
    <property type="component" value="Unplaced"/>
</dbReference>
<organism evidence="8 9">
    <name type="scientific">Acrobeloides nanus</name>
    <dbReference type="NCBI Taxonomy" id="290746"/>
    <lineage>
        <taxon>Eukaryota</taxon>
        <taxon>Metazoa</taxon>
        <taxon>Ecdysozoa</taxon>
        <taxon>Nematoda</taxon>
        <taxon>Chromadorea</taxon>
        <taxon>Rhabditida</taxon>
        <taxon>Tylenchina</taxon>
        <taxon>Cephalobomorpha</taxon>
        <taxon>Cephaloboidea</taxon>
        <taxon>Cephalobidae</taxon>
        <taxon>Acrobeloides</taxon>
    </lineage>
</organism>
<evidence type="ECO:0000256" key="5">
    <source>
        <dbReference type="RuleBase" id="RU363050"/>
    </source>
</evidence>
<evidence type="ECO:0000256" key="4">
    <source>
        <dbReference type="ARBA" id="ARBA00023212"/>
    </source>
</evidence>
<dbReference type="GO" id="GO:0051011">
    <property type="term" value="F:microtubule minus-end binding"/>
    <property type="evidence" value="ECO:0007669"/>
    <property type="project" value="TreeGrafter"/>
</dbReference>
<keyword evidence="4 5" id="KW-0206">Cytoskeleton</keyword>
<dbReference type="GO" id="GO:0007020">
    <property type="term" value="P:microtubule nucleation"/>
    <property type="evidence" value="ECO:0007669"/>
    <property type="project" value="InterPro"/>
</dbReference>
<dbReference type="AlphaFoldDB" id="A0A914CPF8"/>
<sequence>MENTTAKGWRWKRRRIVENLYPNYPGLSDIEEYHFPRFDFREHDQLDLSELPYSEQERYFYDDLVAVFWGYNTRNIACYKEDESLHWWINDLADPCLISTVSNCLPLAEVLMELKILMKKIKSDRLRGTIAHYVCATCNAELKNRFYPFLEGKSKKATDKLVSKFLHDLQEFDGLFKMMLEVVRDIDKQGLIGGEIITYLEKASQKHALNPENIFAQMIQVTLARYFKILFEWLTHCSVDCDILHEFMIWDLRKTKLYKYSDFIRNSDGQKFEGVDPDFDERFVVIEELCPSVLKSVLPKIVRAGKYLFVAEKNSKSLVRPKISIDENAYQGRVAGDIRYMVEETCRETGALLWKRLLEDFDLESFFRALNTFFLGNTINWLTHFIQISDDYLDKEVEKIVPRTLNAFLMNAMEKTLQTSNRFSRNFKCVLLPSKLYTEYGTRTNPLNEEEDVYGPSQFCLTLEVNSNLRMLLPNNAIEKYMKIFRICYKLQRALYLLNQKNLFDPFLVARDRKEKIMIFNMTLVLNKVYGFWFVHTIPPLWEEFFTLRFKELNNVEDLIDAQSKMLNDIFEQCGFDQNMSDFINRVIEMVDIIVSYAKNRISFEDAYPAFENLFKELQFQAAQDPRFTELAFHVFRNGASEEGDLNDSVVYRV</sequence>
<keyword evidence="3 5" id="KW-0493">Microtubule</keyword>
<dbReference type="PANTHER" id="PTHR19302">
    <property type="entry name" value="GAMMA TUBULIN COMPLEX PROTEIN"/>
    <property type="match status" value="1"/>
</dbReference>
<name>A0A914CPF8_9BILA</name>
<comment type="subcellular location">
    <subcellularLocation>
        <location evidence="5">Cytoplasm</location>
        <location evidence="5">Cytoskeleton</location>
        <location evidence="5">Microtubule organizing center</location>
    </subcellularLocation>
</comment>
<dbReference type="Gene3D" id="1.20.120.1900">
    <property type="entry name" value="Gamma-tubulin complex, C-terminal domain"/>
    <property type="match status" value="1"/>
</dbReference>
<dbReference type="GO" id="GO:0005874">
    <property type="term" value="C:microtubule"/>
    <property type="evidence" value="ECO:0007669"/>
    <property type="project" value="UniProtKB-KW"/>
</dbReference>
<evidence type="ECO:0000256" key="1">
    <source>
        <dbReference type="ARBA" id="ARBA00010337"/>
    </source>
</evidence>
<evidence type="ECO:0000259" key="6">
    <source>
        <dbReference type="Pfam" id="PF04130"/>
    </source>
</evidence>
<dbReference type="GO" id="GO:0031122">
    <property type="term" value="P:cytoplasmic microtubule organization"/>
    <property type="evidence" value="ECO:0007669"/>
    <property type="project" value="TreeGrafter"/>
</dbReference>
<dbReference type="GO" id="GO:0051225">
    <property type="term" value="P:spindle assembly"/>
    <property type="evidence" value="ECO:0007669"/>
    <property type="project" value="TreeGrafter"/>
</dbReference>
<feature type="domain" description="Gamma tubulin complex component protein N-terminal" evidence="7">
    <location>
        <begin position="63"/>
        <end position="358"/>
    </location>
</feature>
<keyword evidence="8" id="KW-1185">Reference proteome</keyword>
<dbReference type="InterPro" id="IPR042241">
    <property type="entry name" value="GCP_C_sf"/>
</dbReference>
<keyword evidence="2 5" id="KW-0963">Cytoplasm</keyword>
<evidence type="ECO:0000313" key="9">
    <source>
        <dbReference type="WBParaSite" id="ACRNAN_scaffold12544.g18384.t1"/>
    </source>
</evidence>
<dbReference type="Pfam" id="PF04130">
    <property type="entry name" value="GCP_C_terminal"/>
    <property type="match status" value="1"/>
</dbReference>
<evidence type="ECO:0000259" key="7">
    <source>
        <dbReference type="Pfam" id="PF17681"/>
    </source>
</evidence>
<dbReference type="InterPro" id="IPR040457">
    <property type="entry name" value="GCP_C"/>
</dbReference>
<reference evidence="9" key="1">
    <citation type="submission" date="2022-11" db="UniProtKB">
        <authorList>
            <consortium name="WormBaseParasite"/>
        </authorList>
    </citation>
    <scope>IDENTIFICATION</scope>
</reference>
<evidence type="ECO:0000313" key="8">
    <source>
        <dbReference type="Proteomes" id="UP000887540"/>
    </source>
</evidence>
<feature type="domain" description="Gamma tubulin complex component C-terminal" evidence="6">
    <location>
        <begin position="367"/>
        <end position="601"/>
    </location>
</feature>
<evidence type="ECO:0000256" key="2">
    <source>
        <dbReference type="ARBA" id="ARBA00022490"/>
    </source>
</evidence>
<dbReference type="GO" id="GO:0000930">
    <property type="term" value="C:gamma-tubulin complex"/>
    <property type="evidence" value="ECO:0007669"/>
    <property type="project" value="TreeGrafter"/>
</dbReference>
<dbReference type="GO" id="GO:0043015">
    <property type="term" value="F:gamma-tubulin binding"/>
    <property type="evidence" value="ECO:0007669"/>
    <property type="project" value="InterPro"/>
</dbReference>
<dbReference type="GO" id="GO:0000922">
    <property type="term" value="C:spindle pole"/>
    <property type="evidence" value="ECO:0007669"/>
    <property type="project" value="InterPro"/>
</dbReference>
<evidence type="ECO:0000256" key="3">
    <source>
        <dbReference type="ARBA" id="ARBA00022701"/>
    </source>
</evidence>
<accession>A0A914CPF8</accession>
<dbReference type="InterPro" id="IPR041470">
    <property type="entry name" value="GCP_N"/>
</dbReference>